<feature type="compositionally biased region" description="Basic and acidic residues" evidence="1">
    <location>
        <begin position="62"/>
        <end position="73"/>
    </location>
</feature>
<comment type="caution">
    <text evidence="2">The sequence shown here is derived from an EMBL/GenBank/DDBJ whole genome shotgun (WGS) entry which is preliminary data.</text>
</comment>
<name>A0A8J5TIK4_HOMAM</name>
<evidence type="ECO:0000313" key="2">
    <source>
        <dbReference type="EMBL" id="KAG7175110.1"/>
    </source>
</evidence>
<keyword evidence="3" id="KW-1185">Reference proteome</keyword>
<gene>
    <name evidence="2" type="ORF">Hamer_G022454</name>
</gene>
<dbReference type="AlphaFoldDB" id="A0A8J5TIK4"/>
<accession>A0A8J5TIK4</accession>
<sequence>MPWSSFGRERPVEEQERLVEHEEGETQLLSFLGGGWGGGVGRGGGGARARRSLTQLTRRGNRTRDTRLTERDL</sequence>
<feature type="compositionally biased region" description="Gly residues" evidence="1">
    <location>
        <begin position="32"/>
        <end position="47"/>
    </location>
</feature>
<dbReference type="Proteomes" id="UP000747542">
    <property type="component" value="Unassembled WGS sequence"/>
</dbReference>
<proteinExistence type="predicted"/>
<organism evidence="2 3">
    <name type="scientific">Homarus americanus</name>
    <name type="common">American lobster</name>
    <dbReference type="NCBI Taxonomy" id="6706"/>
    <lineage>
        <taxon>Eukaryota</taxon>
        <taxon>Metazoa</taxon>
        <taxon>Ecdysozoa</taxon>
        <taxon>Arthropoda</taxon>
        <taxon>Crustacea</taxon>
        <taxon>Multicrustacea</taxon>
        <taxon>Malacostraca</taxon>
        <taxon>Eumalacostraca</taxon>
        <taxon>Eucarida</taxon>
        <taxon>Decapoda</taxon>
        <taxon>Pleocyemata</taxon>
        <taxon>Astacidea</taxon>
        <taxon>Nephropoidea</taxon>
        <taxon>Nephropidae</taxon>
        <taxon>Homarus</taxon>
    </lineage>
</organism>
<evidence type="ECO:0000313" key="3">
    <source>
        <dbReference type="Proteomes" id="UP000747542"/>
    </source>
</evidence>
<dbReference type="EMBL" id="JAHLQT010006308">
    <property type="protein sequence ID" value="KAG7175110.1"/>
    <property type="molecule type" value="Genomic_DNA"/>
</dbReference>
<feature type="compositionally biased region" description="Basic and acidic residues" evidence="1">
    <location>
        <begin position="7"/>
        <end position="21"/>
    </location>
</feature>
<protein>
    <submittedName>
        <fullName evidence="2">Uncharacterized protein</fullName>
    </submittedName>
</protein>
<reference evidence="2" key="1">
    <citation type="journal article" date="2021" name="Sci. Adv.">
        <title>The American lobster genome reveals insights on longevity, neural, and immune adaptations.</title>
        <authorList>
            <person name="Polinski J.M."/>
            <person name="Zimin A.V."/>
            <person name="Clark K.F."/>
            <person name="Kohn A.B."/>
            <person name="Sadowski N."/>
            <person name="Timp W."/>
            <person name="Ptitsyn A."/>
            <person name="Khanna P."/>
            <person name="Romanova D.Y."/>
            <person name="Williams P."/>
            <person name="Greenwood S.J."/>
            <person name="Moroz L.L."/>
            <person name="Walt D.R."/>
            <person name="Bodnar A.G."/>
        </authorList>
    </citation>
    <scope>NUCLEOTIDE SEQUENCE</scope>
    <source>
        <strain evidence="2">GMGI-L3</strain>
    </source>
</reference>
<evidence type="ECO:0000256" key="1">
    <source>
        <dbReference type="SAM" id="MobiDB-lite"/>
    </source>
</evidence>
<feature type="region of interest" description="Disordered" evidence="1">
    <location>
        <begin position="1"/>
        <end position="73"/>
    </location>
</feature>